<dbReference type="HOGENOM" id="CLU_549582_0_0_11"/>
<dbReference type="OrthoDB" id="3463714at2"/>
<gene>
    <name evidence="2" type="ORF">CryarDRAFT_1722</name>
</gene>
<proteinExistence type="predicted"/>
<keyword evidence="1" id="KW-1133">Transmembrane helix</keyword>
<feature type="transmembrane region" description="Helical" evidence="1">
    <location>
        <begin position="249"/>
        <end position="269"/>
    </location>
</feature>
<feature type="transmembrane region" description="Helical" evidence="1">
    <location>
        <begin position="103"/>
        <end position="122"/>
    </location>
</feature>
<feature type="transmembrane region" description="Helical" evidence="1">
    <location>
        <begin position="328"/>
        <end position="349"/>
    </location>
</feature>
<reference evidence="2 3" key="1">
    <citation type="submission" date="2013-07" db="EMBL/GenBank/DDBJ databases">
        <authorList>
            <consortium name="DOE Joint Genome Institute"/>
            <person name="Eisen J."/>
            <person name="Huntemann M."/>
            <person name="Han J."/>
            <person name="Chen A."/>
            <person name="Kyrpides N."/>
            <person name="Mavromatis K."/>
            <person name="Markowitz V."/>
            <person name="Palaniappan K."/>
            <person name="Ivanova N."/>
            <person name="Schaumberg A."/>
            <person name="Pati A."/>
            <person name="Liolios K."/>
            <person name="Nordberg H.P."/>
            <person name="Cantor M.N."/>
            <person name="Hua S.X."/>
            <person name="Woyke T."/>
        </authorList>
    </citation>
    <scope>NUCLEOTIDE SEQUENCE [LARGE SCALE GENOMIC DNA]</scope>
    <source>
        <strain evidence="2 3">DSM 44712</strain>
    </source>
</reference>
<dbReference type="AlphaFoldDB" id="A0A010YZK3"/>
<comment type="caution">
    <text evidence="2">The sequence shown here is derived from an EMBL/GenBank/DDBJ whole genome shotgun (WGS) entry which is preliminary data.</text>
</comment>
<feature type="transmembrane region" description="Helical" evidence="1">
    <location>
        <begin position="276"/>
        <end position="293"/>
    </location>
</feature>
<feature type="transmembrane region" description="Helical" evidence="1">
    <location>
        <begin position="175"/>
        <end position="191"/>
    </location>
</feature>
<feature type="transmembrane region" description="Helical" evidence="1">
    <location>
        <begin position="299"/>
        <end position="316"/>
    </location>
</feature>
<keyword evidence="3" id="KW-1185">Reference proteome</keyword>
<evidence type="ECO:0000256" key="1">
    <source>
        <dbReference type="SAM" id="Phobius"/>
    </source>
</evidence>
<name>A0A010YZK3_9ACTN</name>
<feature type="transmembrane region" description="Helical" evidence="1">
    <location>
        <begin position="203"/>
        <end position="229"/>
    </location>
</feature>
<evidence type="ECO:0000313" key="2">
    <source>
        <dbReference type="EMBL" id="EXG80638.1"/>
    </source>
</evidence>
<evidence type="ECO:0000313" key="3">
    <source>
        <dbReference type="Proteomes" id="UP000021053"/>
    </source>
</evidence>
<dbReference type="Proteomes" id="UP000021053">
    <property type="component" value="Unassembled WGS sequence"/>
</dbReference>
<dbReference type="RefSeq" id="WP_035849613.1">
    <property type="nucleotide sequence ID" value="NZ_KK073874.1"/>
</dbReference>
<dbReference type="EMBL" id="JFBT01000001">
    <property type="protein sequence ID" value="EXG80638.1"/>
    <property type="molecule type" value="Genomic_DNA"/>
</dbReference>
<keyword evidence="1" id="KW-0472">Membrane</keyword>
<protein>
    <submittedName>
        <fullName evidence="2">Uncharacterized protein</fullName>
    </submittedName>
</protein>
<feature type="transmembrane region" description="Helical" evidence="1">
    <location>
        <begin position="71"/>
        <end position="96"/>
    </location>
</feature>
<keyword evidence="1" id="KW-0812">Transmembrane</keyword>
<organism evidence="2 3">
    <name type="scientific">Cryptosporangium arvum DSM 44712</name>
    <dbReference type="NCBI Taxonomy" id="927661"/>
    <lineage>
        <taxon>Bacteria</taxon>
        <taxon>Bacillati</taxon>
        <taxon>Actinomycetota</taxon>
        <taxon>Actinomycetes</taxon>
        <taxon>Cryptosporangiales</taxon>
        <taxon>Cryptosporangiaceae</taxon>
        <taxon>Cryptosporangium</taxon>
    </lineage>
</organism>
<sequence length="474" mass="49872">MRPLAVGIGLFALVGAVRSGWFAEGDTFWQIQTGTEIRHQRTVFLTDTFSWSVAGRAWHPNSWLFDVLLSLAWTGAGPVGLALFTLGCITLVGASVAVTARSLGARVHVTTALLVVPLLLWLSARPQTLTYALLPLVLLLAGRLLDRTGWERLAGLAGLYLLLTLWVNLHLAALAAIPAVAAGLTLALIAARRRSNPASMPTAAAIVVVVVLGCLTSPFGVDVLASALATRDASTALIPEWAPLWRTSWMAVFTWTGAAVAVGLALAAWRRRPSDPLLAVVAGASAMLLVAGVEAARFSPMALVVAMPAAAAWATGVDWNGGSGRRRVAFLARGTSIGLVVALVALTVVRLPEYGRPAPDSYPADTTVDAVPAGCRLLNEYDDGGYVILRRTADGVRVAMDGRNDVYGAALVADLLELAQGRPGALAELDRDGVRCLLLDPRRPLVTQARAAGWQEAAADDNRVLLLSPTSQSG</sequence>
<accession>A0A010YZK3</accession>